<organism evidence="2 3">
    <name type="scientific">Vespula maculifrons</name>
    <name type="common">Eastern yellow jacket</name>
    <name type="synonym">Wasp</name>
    <dbReference type="NCBI Taxonomy" id="7453"/>
    <lineage>
        <taxon>Eukaryota</taxon>
        <taxon>Metazoa</taxon>
        <taxon>Ecdysozoa</taxon>
        <taxon>Arthropoda</taxon>
        <taxon>Hexapoda</taxon>
        <taxon>Insecta</taxon>
        <taxon>Pterygota</taxon>
        <taxon>Neoptera</taxon>
        <taxon>Endopterygota</taxon>
        <taxon>Hymenoptera</taxon>
        <taxon>Apocrita</taxon>
        <taxon>Aculeata</taxon>
        <taxon>Vespoidea</taxon>
        <taxon>Vespidae</taxon>
        <taxon>Vespinae</taxon>
        <taxon>Vespula</taxon>
    </lineage>
</organism>
<name>A0ABD2B5Z2_VESMC</name>
<accession>A0ABD2B5Z2</accession>
<reference evidence="2 3" key="1">
    <citation type="journal article" date="2024" name="Ann. Entomol. Soc. Am.">
        <title>Genomic analyses of the southern and eastern yellowjacket wasps (Hymenoptera: Vespidae) reveal evolutionary signatures of social life.</title>
        <authorList>
            <person name="Catto M.A."/>
            <person name="Caine P.B."/>
            <person name="Orr S.E."/>
            <person name="Hunt B.G."/>
            <person name="Goodisman M.A.D."/>
        </authorList>
    </citation>
    <scope>NUCLEOTIDE SEQUENCE [LARGE SCALE GENOMIC DNA]</scope>
    <source>
        <strain evidence="2">232</strain>
        <tissue evidence="2">Head and thorax</tissue>
    </source>
</reference>
<feature type="region of interest" description="Disordered" evidence="1">
    <location>
        <begin position="9"/>
        <end position="58"/>
    </location>
</feature>
<dbReference type="AlphaFoldDB" id="A0ABD2B5Z2"/>
<sequence>MIGFEQCKENEVTSYTSSIPLETSEVNNNNINIDNNNDNNNDDDNDDDDDDDNDNEDNDDNAYCCKAIYVDTFPLPMNYLKCIIVMLSEYMGKRDRLKSKSRFRISKLLFMLRDITPVVDITTDNIIDIYCVIISIRLMCIDGYVTRVCKSSGDLNDLWEFQAGLSHTLRNILLDLTGELGHRRGPVNSRLMGLYRALRSNLATQIGATCGAFKVPSLKKDYREIIGGIIFRPNRTEKENQKATLTPVGCVDPCRQTGFLTAKVALLPVCI</sequence>
<keyword evidence="3" id="KW-1185">Reference proteome</keyword>
<feature type="compositionally biased region" description="Polar residues" evidence="1">
    <location>
        <begin position="12"/>
        <end position="26"/>
    </location>
</feature>
<dbReference type="Proteomes" id="UP001607303">
    <property type="component" value="Unassembled WGS sequence"/>
</dbReference>
<feature type="compositionally biased region" description="Low complexity" evidence="1">
    <location>
        <begin position="27"/>
        <end position="39"/>
    </location>
</feature>
<feature type="compositionally biased region" description="Acidic residues" evidence="1">
    <location>
        <begin position="40"/>
        <end position="58"/>
    </location>
</feature>
<evidence type="ECO:0000313" key="2">
    <source>
        <dbReference type="EMBL" id="KAL2728124.1"/>
    </source>
</evidence>
<protein>
    <submittedName>
        <fullName evidence="2">Uncharacterized protein</fullName>
    </submittedName>
</protein>
<comment type="caution">
    <text evidence="2">The sequence shown here is derived from an EMBL/GenBank/DDBJ whole genome shotgun (WGS) entry which is preliminary data.</text>
</comment>
<evidence type="ECO:0000313" key="3">
    <source>
        <dbReference type="Proteomes" id="UP001607303"/>
    </source>
</evidence>
<proteinExistence type="predicted"/>
<dbReference type="EMBL" id="JAYRBN010000100">
    <property type="protein sequence ID" value="KAL2728124.1"/>
    <property type="molecule type" value="Genomic_DNA"/>
</dbReference>
<evidence type="ECO:0000256" key="1">
    <source>
        <dbReference type="SAM" id="MobiDB-lite"/>
    </source>
</evidence>
<gene>
    <name evidence="2" type="ORF">V1477_017400</name>
</gene>